<evidence type="ECO:0000256" key="1">
    <source>
        <dbReference type="ARBA" id="ARBA00004651"/>
    </source>
</evidence>
<keyword evidence="6 11" id="KW-1133">Transmembrane helix</keyword>
<dbReference type="PANTHER" id="PTHR32089">
    <property type="entry name" value="METHYL-ACCEPTING CHEMOTAXIS PROTEIN MCPB"/>
    <property type="match status" value="1"/>
</dbReference>
<dbReference type="Pfam" id="PF00672">
    <property type="entry name" value="HAMP"/>
    <property type="match status" value="1"/>
</dbReference>
<dbReference type="EMBL" id="RJAI01000086">
    <property type="protein sequence ID" value="RNF81129.1"/>
    <property type="molecule type" value="Genomic_DNA"/>
</dbReference>
<dbReference type="Proteomes" id="UP000050437">
    <property type="component" value="Unassembled WGS sequence"/>
</dbReference>
<dbReference type="FunFam" id="1.10.287.950:FF:000001">
    <property type="entry name" value="Methyl-accepting chemotaxis sensory transducer"/>
    <property type="match status" value="1"/>
</dbReference>
<dbReference type="CDD" id="cd06225">
    <property type="entry name" value="HAMP"/>
    <property type="match status" value="1"/>
</dbReference>
<keyword evidence="3" id="KW-0488">Methylation</keyword>
<dbReference type="CDD" id="cd11386">
    <property type="entry name" value="MCP_signal"/>
    <property type="match status" value="1"/>
</dbReference>
<evidence type="ECO:0000256" key="10">
    <source>
        <dbReference type="PROSITE-ProRule" id="PRU00284"/>
    </source>
</evidence>
<comment type="similarity">
    <text evidence="9">Belongs to the methyl-accepting chemotaxis (MCP) protein family.</text>
</comment>
<dbReference type="GO" id="GO:0006935">
    <property type="term" value="P:chemotaxis"/>
    <property type="evidence" value="ECO:0007669"/>
    <property type="project" value="UniProtKB-KW"/>
</dbReference>
<keyword evidence="2" id="KW-1003">Cell membrane</keyword>
<evidence type="ECO:0000259" key="14">
    <source>
        <dbReference type="PROSITE" id="PS51753"/>
    </source>
</evidence>
<dbReference type="Pfam" id="PF16591">
    <property type="entry name" value="HBM"/>
    <property type="match status" value="1"/>
</dbReference>
<dbReference type="Proteomes" id="UP000278162">
    <property type="component" value="Unassembled WGS sequence"/>
</dbReference>
<dbReference type="PANTHER" id="PTHR32089:SF120">
    <property type="entry name" value="METHYL-ACCEPTING CHEMOTAXIS PROTEIN TLPQ"/>
    <property type="match status" value="1"/>
</dbReference>
<dbReference type="GO" id="GO:0004888">
    <property type="term" value="F:transmembrane signaling receptor activity"/>
    <property type="evidence" value="ECO:0007669"/>
    <property type="project" value="InterPro"/>
</dbReference>
<dbReference type="InterPro" id="IPR004089">
    <property type="entry name" value="MCPsignal_dom"/>
</dbReference>
<dbReference type="GO" id="GO:0005886">
    <property type="term" value="C:plasma membrane"/>
    <property type="evidence" value="ECO:0007669"/>
    <property type="project" value="UniProtKB-SubCell"/>
</dbReference>
<evidence type="ECO:0000259" key="13">
    <source>
        <dbReference type="PROSITE" id="PS50885"/>
    </source>
</evidence>
<dbReference type="PROSITE" id="PS51753">
    <property type="entry name" value="HBM"/>
    <property type="match status" value="1"/>
</dbReference>
<keyword evidence="4" id="KW-0145">Chemotaxis</keyword>
<dbReference type="PROSITE" id="PS50885">
    <property type="entry name" value="HAMP"/>
    <property type="match status" value="1"/>
</dbReference>
<organism evidence="15 17">
    <name type="scientific">Pseudomonas putida</name>
    <name type="common">Arthrobacter siderocapsulatus</name>
    <dbReference type="NCBI Taxonomy" id="303"/>
    <lineage>
        <taxon>Bacteria</taxon>
        <taxon>Pseudomonadati</taxon>
        <taxon>Pseudomonadota</taxon>
        <taxon>Gammaproteobacteria</taxon>
        <taxon>Pseudomonadales</taxon>
        <taxon>Pseudomonadaceae</taxon>
        <taxon>Pseudomonas</taxon>
    </lineage>
</organism>
<dbReference type="EMBL" id="LKKS01000017">
    <property type="protein sequence ID" value="KPM68404.1"/>
    <property type="molecule type" value="Genomic_DNA"/>
</dbReference>
<feature type="domain" description="Methyl-accepting transducer" evidence="12">
    <location>
        <begin position="371"/>
        <end position="607"/>
    </location>
</feature>
<keyword evidence="8 10" id="KW-0807">Transducer</keyword>
<evidence type="ECO:0000256" key="9">
    <source>
        <dbReference type="ARBA" id="ARBA00029447"/>
    </source>
</evidence>
<reference evidence="16 18" key="2">
    <citation type="submission" date="2018-10" db="EMBL/GenBank/DDBJ databases">
        <title>An outbreak of IMP-63 producing strain in France.</title>
        <authorList>
            <person name="Bour M."/>
            <person name="Liapis E."/>
            <person name="Plesiat P."/>
        </authorList>
    </citation>
    <scope>NUCLEOTIDE SEQUENCE [LARGE SCALE GENOMIC DNA]</scope>
    <source>
        <strain evidence="16 18">12917</strain>
    </source>
</reference>
<dbReference type="InterPro" id="IPR032255">
    <property type="entry name" value="HBM"/>
</dbReference>
<proteinExistence type="inferred from homology"/>
<dbReference type="AlphaFoldDB" id="A0A0N8HH02"/>
<evidence type="ECO:0000256" key="8">
    <source>
        <dbReference type="ARBA" id="ARBA00023224"/>
    </source>
</evidence>
<evidence type="ECO:0000256" key="6">
    <source>
        <dbReference type="ARBA" id="ARBA00022989"/>
    </source>
</evidence>
<comment type="caution">
    <text evidence="15">The sequence shown here is derived from an EMBL/GenBank/DDBJ whole genome shotgun (WGS) entry which is preliminary data.</text>
</comment>
<name>A0A0N8HH02_PSEPU</name>
<evidence type="ECO:0000256" key="5">
    <source>
        <dbReference type="ARBA" id="ARBA00022692"/>
    </source>
</evidence>
<dbReference type="PRINTS" id="PR00260">
    <property type="entry name" value="CHEMTRNSDUCR"/>
</dbReference>
<protein>
    <submittedName>
        <fullName evidence="16">Methyl-accepting chemotaxis protein</fullName>
    </submittedName>
</protein>
<sequence length="643" mass="69835">MFAVVGRFFGKSVHGKLTLGFGAVLLLSITLSGIALRSINQLTDRSEALVESASLATLIAAVRLKENEFDRNGQSSAAQAYTREVEKLGARVNEIRASLGPEASETLDHISAVAGDYEQAFDKLVTARHQATSAEKAMLPAIEAIEQHFGNVRQALFDLLPGGDPQSIERARMIVELETIISRLREQVQSYIARPTAEGEQRVAQTADSIRNRGNELWERLPNDTLQAQLVEGLRAVLAYQDRVKELQSSVSQSESVKQTLLAHSEELQRLATIAYQQQVQGRDTDVRSAHGELLVAQALALLLGLGAAWLITRQIVPQLHRALALARHIAAGDLTGNLDHRLHDELGQLMDAMREMARHLRQIIGHIGASTERLTVSATDLSGVATRSSAGLSDQRHQTEQVATAMGEMVASARHVAEDARQASQLAITTEARSVEGDRVIREAVEQFEALASNVQVCNQAMARLRHDGERISGVLNVIRDVADKTNLLALNAAIEAARAGESGRGFAVVADEVRALAQRTQSSTREIEALVHALHTGTQEATTLMERSESMSHTSVQLAHSAGHVLEEIRESVASIQAANQQIVVAADRQTQLSEHINENITTVRSITENSTKAGARIASASQELSSLGAELNELIRHFTF</sequence>
<dbReference type="Gene3D" id="1.20.1440.210">
    <property type="match status" value="1"/>
</dbReference>
<gene>
    <name evidence="16" type="ORF">EFK07_27495</name>
    <name evidence="15" type="ORF">HB13667_02095</name>
</gene>
<evidence type="ECO:0000256" key="4">
    <source>
        <dbReference type="ARBA" id="ARBA00022500"/>
    </source>
</evidence>
<dbReference type="InterPro" id="IPR004090">
    <property type="entry name" value="Chemotax_Me-accpt_rcpt"/>
</dbReference>
<dbReference type="SUPFAM" id="SSF58104">
    <property type="entry name" value="Methyl-accepting chemotaxis protein (MCP) signaling domain"/>
    <property type="match status" value="1"/>
</dbReference>
<comment type="subcellular location">
    <subcellularLocation>
        <location evidence="1">Cell membrane</location>
        <topology evidence="1">Multi-pass membrane protein</topology>
    </subcellularLocation>
</comment>
<dbReference type="SMART" id="SM01358">
    <property type="entry name" value="HBM"/>
    <property type="match status" value="1"/>
</dbReference>
<dbReference type="Gene3D" id="1.10.287.950">
    <property type="entry name" value="Methyl-accepting chemotaxis protein"/>
    <property type="match status" value="1"/>
</dbReference>
<evidence type="ECO:0000256" key="2">
    <source>
        <dbReference type="ARBA" id="ARBA00022475"/>
    </source>
</evidence>
<dbReference type="SMART" id="SM00304">
    <property type="entry name" value="HAMP"/>
    <property type="match status" value="1"/>
</dbReference>
<evidence type="ECO:0000313" key="16">
    <source>
        <dbReference type="EMBL" id="RNF81129.1"/>
    </source>
</evidence>
<feature type="domain" description="HBM" evidence="14">
    <location>
        <begin position="44"/>
        <end position="287"/>
    </location>
</feature>
<evidence type="ECO:0000313" key="15">
    <source>
        <dbReference type="EMBL" id="KPM68404.1"/>
    </source>
</evidence>
<evidence type="ECO:0000256" key="11">
    <source>
        <dbReference type="SAM" id="Phobius"/>
    </source>
</evidence>
<keyword evidence="5 11" id="KW-0812">Transmembrane</keyword>
<feature type="domain" description="HAMP" evidence="13">
    <location>
        <begin position="314"/>
        <end position="366"/>
    </location>
</feature>
<dbReference type="PROSITE" id="PS50111">
    <property type="entry name" value="CHEMOTAXIS_TRANSDUC_2"/>
    <property type="match status" value="1"/>
</dbReference>
<dbReference type="SMART" id="SM00283">
    <property type="entry name" value="MA"/>
    <property type="match status" value="1"/>
</dbReference>
<feature type="transmembrane region" description="Helical" evidence="11">
    <location>
        <begin position="17"/>
        <end position="36"/>
    </location>
</feature>
<accession>A0A0N8HH02</accession>
<evidence type="ECO:0000313" key="17">
    <source>
        <dbReference type="Proteomes" id="UP000050437"/>
    </source>
</evidence>
<evidence type="ECO:0000313" key="18">
    <source>
        <dbReference type="Proteomes" id="UP000278162"/>
    </source>
</evidence>
<dbReference type="InterPro" id="IPR003660">
    <property type="entry name" value="HAMP_dom"/>
</dbReference>
<keyword evidence="7 11" id="KW-0472">Membrane</keyword>
<dbReference type="GO" id="GO:0007165">
    <property type="term" value="P:signal transduction"/>
    <property type="evidence" value="ECO:0007669"/>
    <property type="project" value="UniProtKB-KW"/>
</dbReference>
<evidence type="ECO:0000256" key="7">
    <source>
        <dbReference type="ARBA" id="ARBA00023136"/>
    </source>
</evidence>
<reference evidence="15 17" key="1">
    <citation type="submission" date="2015-10" db="EMBL/GenBank/DDBJ databases">
        <title>Pseudomonas putida clinical strains.</title>
        <authorList>
            <person name="Molina L."/>
            <person name="Udaondo Z."/>
        </authorList>
    </citation>
    <scope>NUCLEOTIDE SEQUENCE [LARGE SCALE GENOMIC DNA]</scope>
    <source>
        <strain evidence="15 17">HB13667</strain>
    </source>
</reference>
<evidence type="ECO:0000259" key="12">
    <source>
        <dbReference type="PROSITE" id="PS50111"/>
    </source>
</evidence>
<evidence type="ECO:0000256" key="3">
    <source>
        <dbReference type="ARBA" id="ARBA00022481"/>
    </source>
</evidence>
<dbReference type="Pfam" id="PF00015">
    <property type="entry name" value="MCPsignal"/>
    <property type="match status" value="1"/>
</dbReference>